<keyword evidence="2 5" id="KW-0812">Transmembrane</keyword>
<keyword evidence="4 5" id="KW-0472">Membrane</keyword>
<feature type="domain" description="NfeD-like C-terminal" evidence="6">
    <location>
        <begin position="89"/>
        <end position="149"/>
    </location>
</feature>
<evidence type="ECO:0000313" key="7">
    <source>
        <dbReference type="EMBL" id="MFD1812963.1"/>
    </source>
</evidence>
<evidence type="ECO:0000313" key="8">
    <source>
        <dbReference type="Proteomes" id="UP001597286"/>
    </source>
</evidence>
<dbReference type="Proteomes" id="UP001597286">
    <property type="component" value="Unassembled WGS sequence"/>
</dbReference>
<evidence type="ECO:0000256" key="1">
    <source>
        <dbReference type="ARBA" id="ARBA00004141"/>
    </source>
</evidence>
<reference evidence="8" key="1">
    <citation type="journal article" date="2019" name="Int. J. Syst. Evol. Microbiol.">
        <title>The Global Catalogue of Microorganisms (GCM) 10K type strain sequencing project: providing services to taxonomists for standard genome sequencing and annotation.</title>
        <authorList>
            <consortium name="The Broad Institute Genomics Platform"/>
            <consortium name="The Broad Institute Genome Sequencing Center for Infectious Disease"/>
            <person name="Wu L."/>
            <person name="Ma J."/>
        </authorList>
    </citation>
    <scope>NUCLEOTIDE SEQUENCE [LARGE SCALE GENOMIC DNA]</scope>
    <source>
        <strain evidence="8">DT72</strain>
    </source>
</reference>
<protein>
    <submittedName>
        <fullName evidence="7">NfeD family protein</fullName>
    </submittedName>
</protein>
<dbReference type="SUPFAM" id="SSF141322">
    <property type="entry name" value="NfeD domain-like"/>
    <property type="match status" value="1"/>
</dbReference>
<evidence type="ECO:0000259" key="6">
    <source>
        <dbReference type="Pfam" id="PF01957"/>
    </source>
</evidence>
<evidence type="ECO:0000256" key="3">
    <source>
        <dbReference type="ARBA" id="ARBA00022989"/>
    </source>
</evidence>
<sequence length="156" mass="15567">MATLGVVAVVLGLVMILVEAHAPTAGVLSGLAALLIGAGVAMLFVAGGVGNVVAVPVAIGIAGVGLAGAAVLGRTAITARRAPVRGGTKGLVGHEATVRSWTGDSGQVHTDGGLWHARIEFGYPQAPTPSAGESVVVESVRGLTLGVRRREPWELP</sequence>
<accession>A0ABW4P3C6</accession>
<feature type="transmembrane region" description="Helical" evidence="5">
    <location>
        <begin position="30"/>
        <end position="46"/>
    </location>
</feature>
<proteinExistence type="predicted"/>
<feature type="transmembrane region" description="Helical" evidence="5">
    <location>
        <begin position="53"/>
        <end position="73"/>
    </location>
</feature>
<keyword evidence="3 5" id="KW-1133">Transmembrane helix</keyword>
<dbReference type="InterPro" id="IPR052165">
    <property type="entry name" value="Membrane_assoc_protease"/>
</dbReference>
<dbReference type="RefSeq" id="WP_378485470.1">
    <property type="nucleotide sequence ID" value="NZ_JBHUFB010000010.1"/>
</dbReference>
<dbReference type="PANTHER" id="PTHR33507:SF4">
    <property type="entry name" value="NODULATION COMPETITIVENESS PROTEIN NFED"/>
    <property type="match status" value="1"/>
</dbReference>
<name>A0ABW4P3C6_9NOCA</name>
<gene>
    <name evidence="7" type="ORF">ACFSJG_12110</name>
</gene>
<evidence type="ECO:0000256" key="4">
    <source>
        <dbReference type="ARBA" id="ARBA00023136"/>
    </source>
</evidence>
<organism evidence="7 8">
    <name type="scientific">Rhodococcus gannanensis</name>
    <dbReference type="NCBI Taxonomy" id="1960308"/>
    <lineage>
        <taxon>Bacteria</taxon>
        <taxon>Bacillati</taxon>
        <taxon>Actinomycetota</taxon>
        <taxon>Actinomycetes</taxon>
        <taxon>Mycobacteriales</taxon>
        <taxon>Nocardiaceae</taxon>
        <taxon>Rhodococcus</taxon>
    </lineage>
</organism>
<dbReference type="Gene3D" id="2.40.50.140">
    <property type="entry name" value="Nucleic acid-binding proteins"/>
    <property type="match status" value="1"/>
</dbReference>
<dbReference type="InterPro" id="IPR012340">
    <property type="entry name" value="NA-bd_OB-fold"/>
</dbReference>
<dbReference type="PANTHER" id="PTHR33507">
    <property type="entry name" value="INNER MEMBRANE PROTEIN YBBJ"/>
    <property type="match status" value="1"/>
</dbReference>
<dbReference type="Pfam" id="PF01957">
    <property type="entry name" value="NfeD"/>
    <property type="match status" value="1"/>
</dbReference>
<keyword evidence="8" id="KW-1185">Reference proteome</keyword>
<dbReference type="EMBL" id="JBHUFB010000010">
    <property type="protein sequence ID" value="MFD1812963.1"/>
    <property type="molecule type" value="Genomic_DNA"/>
</dbReference>
<evidence type="ECO:0000256" key="2">
    <source>
        <dbReference type="ARBA" id="ARBA00022692"/>
    </source>
</evidence>
<comment type="subcellular location">
    <subcellularLocation>
        <location evidence="1">Membrane</location>
        <topology evidence="1">Multi-pass membrane protein</topology>
    </subcellularLocation>
</comment>
<evidence type="ECO:0000256" key="5">
    <source>
        <dbReference type="SAM" id="Phobius"/>
    </source>
</evidence>
<dbReference type="InterPro" id="IPR002810">
    <property type="entry name" value="NfeD-like_C"/>
</dbReference>
<comment type="caution">
    <text evidence="7">The sequence shown here is derived from an EMBL/GenBank/DDBJ whole genome shotgun (WGS) entry which is preliminary data.</text>
</comment>